<keyword evidence="9" id="KW-1185">Reference proteome</keyword>
<dbReference type="InterPro" id="IPR012674">
    <property type="entry name" value="Calycin"/>
</dbReference>
<feature type="domain" description="Cytosolic fatty-acid binding proteins" evidence="7">
    <location>
        <begin position="126"/>
        <end position="143"/>
    </location>
</feature>
<proteinExistence type="inferred from homology"/>
<keyword evidence="2" id="KW-0446">Lipid-binding</keyword>
<dbReference type="InterPro" id="IPR000463">
    <property type="entry name" value="Fatty_acid-bd"/>
</dbReference>
<organism evidence="8 9">
    <name type="scientific">Eufriesea mexicana</name>
    <dbReference type="NCBI Taxonomy" id="516756"/>
    <lineage>
        <taxon>Eukaryota</taxon>
        <taxon>Metazoa</taxon>
        <taxon>Ecdysozoa</taxon>
        <taxon>Arthropoda</taxon>
        <taxon>Hexapoda</taxon>
        <taxon>Insecta</taxon>
        <taxon>Pterygota</taxon>
        <taxon>Neoptera</taxon>
        <taxon>Endopterygota</taxon>
        <taxon>Hymenoptera</taxon>
        <taxon>Apocrita</taxon>
        <taxon>Aculeata</taxon>
        <taxon>Apoidea</taxon>
        <taxon>Anthophila</taxon>
        <taxon>Apidae</taxon>
        <taxon>Eufriesea</taxon>
    </lineage>
</organism>
<accession>A0A310SPC1</accession>
<comment type="function">
    <text evidence="3">Binds fatty acids in a 1:1 molar ratio.</text>
</comment>
<evidence type="ECO:0000256" key="2">
    <source>
        <dbReference type="ARBA" id="ARBA00023121"/>
    </source>
</evidence>
<dbReference type="Gene3D" id="2.40.128.20">
    <property type="match status" value="1"/>
</dbReference>
<dbReference type="InterPro" id="IPR031259">
    <property type="entry name" value="ILBP"/>
</dbReference>
<dbReference type="EMBL" id="KQ761662">
    <property type="protein sequence ID" value="OAD57182.1"/>
    <property type="molecule type" value="Genomic_DNA"/>
</dbReference>
<dbReference type="GO" id="GO:0005504">
    <property type="term" value="F:fatty acid binding"/>
    <property type="evidence" value="ECO:0007669"/>
    <property type="project" value="UniProtKB-ARBA"/>
</dbReference>
<dbReference type="InterPro" id="IPR000566">
    <property type="entry name" value="Lipocln_cytosolic_FA-bd_dom"/>
</dbReference>
<name>A0A310SPC1_9HYME</name>
<keyword evidence="6" id="KW-0813">Transport</keyword>
<evidence type="ECO:0000256" key="6">
    <source>
        <dbReference type="RuleBase" id="RU003696"/>
    </source>
</evidence>
<reference evidence="8 9" key="1">
    <citation type="submission" date="2015-07" db="EMBL/GenBank/DDBJ databases">
        <title>The genome of Eufriesea mexicana.</title>
        <authorList>
            <person name="Pan H."/>
            <person name="Kapheim K."/>
        </authorList>
    </citation>
    <scope>NUCLEOTIDE SEQUENCE [LARGE SCALE GENOMIC DNA]</scope>
    <source>
        <strain evidence="8">0111107269</strain>
        <tissue evidence="8">Whole body</tissue>
    </source>
</reference>
<evidence type="ECO:0000256" key="3">
    <source>
        <dbReference type="ARBA" id="ARBA00057009"/>
    </source>
</evidence>
<comment type="similarity">
    <text evidence="1 6">Belongs to the calycin superfamily. Fatty-acid binding protein (FABP) family.</text>
</comment>
<evidence type="ECO:0000313" key="9">
    <source>
        <dbReference type="Proteomes" id="UP000250275"/>
    </source>
</evidence>
<evidence type="ECO:0000313" key="8">
    <source>
        <dbReference type="EMBL" id="OAD57182.1"/>
    </source>
</evidence>
<dbReference type="SUPFAM" id="SSF50814">
    <property type="entry name" value="Lipocalins"/>
    <property type="match status" value="1"/>
</dbReference>
<dbReference type="Pfam" id="PF00061">
    <property type="entry name" value="Lipocalin"/>
    <property type="match status" value="1"/>
</dbReference>
<dbReference type="OrthoDB" id="354351at2759"/>
<dbReference type="Proteomes" id="UP000250275">
    <property type="component" value="Unassembled WGS sequence"/>
</dbReference>
<gene>
    <name evidence="8" type="ORF">WN48_02310</name>
</gene>
<dbReference type="PROSITE" id="PS00214">
    <property type="entry name" value="FABP"/>
    <property type="match status" value="1"/>
</dbReference>
<dbReference type="PRINTS" id="PR00178">
    <property type="entry name" value="FATTYACIDBP"/>
</dbReference>
<evidence type="ECO:0000256" key="1">
    <source>
        <dbReference type="ARBA" id="ARBA00008390"/>
    </source>
</evidence>
<evidence type="ECO:0000259" key="7">
    <source>
        <dbReference type="PROSITE" id="PS00214"/>
    </source>
</evidence>
<dbReference type="AlphaFoldDB" id="A0A310SPC1"/>
<dbReference type="CDD" id="cd19852">
    <property type="entry name" value="FABP_pancrustacea"/>
    <property type="match status" value="1"/>
</dbReference>
<evidence type="ECO:0000256" key="5">
    <source>
        <dbReference type="ARBA" id="ARBA00081149"/>
    </source>
</evidence>
<dbReference type="FunFam" id="2.40.128.20:FF:000001">
    <property type="entry name" value="Fatty acid-binding protein, adipocyte"/>
    <property type="match status" value="1"/>
</dbReference>
<dbReference type="PANTHER" id="PTHR11955">
    <property type="entry name" value="FATTY ACID BINDING PROTEIN"/>
    <property type="match status" value="1"/>
</dbReference>
<evidence type="ECO:0000256" key="4">
    <source>
        <dbReference type="ARBA" id="ARBA00072951"/>
    </source>
</evidence>
<sequence>MIPQAIRLVCATPSPAACASLRRNRCTASLVWHHGARLACGCGCGAESMPLLCRSVAKSTRPAEAEKTAKPASTSRLPPFLCVDVCATRPRWPVVAAAFPMRPVFFGHVFGSRQIRSIAMPEFLGKKYKLFSSENFDDFMKALGVGMMIRKMGSSVSPVVQLTESDGLYTLKTTSPFKNSEIKFKLGEEFDEETPDGRKVQSVCTLDGNKLIQIQNGEKQTTIEREFTPTEMKAVCMAKKTW</sequence>
<protein>
    <recommendedName>
        <fullName evidence="4">Fatty acid-binding protein, muscle</fullName>
    </recommendedName>
    <alternativeName>
        <fullName evidence="5">M-FABP</fullName>
    </alternativeName>
</protein>